<dbReference type="InterPro" id="IPR000160">
    <property type="entry name" value="GGDEF_dom"/>
</dbReference>
<dbReference type="InterPro" id="IPR043128">
    <property type="entry name" value="Rev_trsase/Diguanyl_cyclase"/>
</dbReference>
<sequence length="634" mass="70183">MPIPPAASWGKSRIMSLNSKVTMFFVAMAVSLVFMLVAINLYAFRSFSIASATDHIRTAAEIVRVHLTESMINGVIDKRESFLSRLMDVQGLTSAQVVRSPLVEQQFGKGLGRETPNDEVEQQVLHDGKPVYRVEESPNGTIFRGTIPFVASTRGSPNCLQCHQVQEGAVLGAVTLSMSIEDLKSKALLTVAGIVGIVVLFSAATFFLIRRVIQPVSTTALNVELAVQRALRGDFKGQVSQRTEDEVGQIAADMNRLLAFLDNGLNRIGDSVARLTNRTPSPDENLLNATIDMVDGLSRAARFKQAIEEDETKAEIHERLARTLDGEFGIKTFSLYEIVPNKNQMTPLFVDGVPDSSCRWCDPQILVRSEGCRARRTGHMVDGVTNPAICYAFQPENDTSGYKHICLPIIQSGSVGNVLQLVASEGQEQHLLSKIPYVNVYLREAAPVLETKRLMETLRESSLSDPMTGLNNRRFLEEYVDTLVANVHRRKSALTVMMLDLDHFKMVNDTYGHDAGDAVLKALSKVLRQAVRASDLVIRFGGEEFLIVLVDTPSAEADQVAEKIRALVEALVVQTGTVTIRKTISIGLSDFPTDSDTFWQAVKFADVALYQAKENGRNRVVRFNESMWENKKEY</sequence>
<dbReference type="KEGG" id="mag:amb1467"/>
<organism evidence="5 6">
    <name type="scientific">Paramagnetospirillum magneticum (strain ATCC 700264 / AMB-1)</name>
    <name type="common">Magnetospirillum magneticum</name>
    <dbReference type="NCBI Taxonomy" id="342108"/>
    <lineage>
        <taxon>Bacteria</taxon>
        <taxon>Pseudomonadati</taxon>
        <taxon>Pseudomonadota</taxon>
        <taxon>Alphaproteobacteria</taxon>
        <taxon>Rhodospirillales</taxon>
        <taxon>Magnetospirillaceae</taxon>
        <taxon>Paramagnetospirillum</taxon>
    </lineage>
</organism>
<dbReference type="STRING" id="342108.amb1467"/>
<keyword evidence="6" id="KW-1185">Reference proteome</keyword>
<reference evidence="5 6" key="1">
    <citation type="journal article" date="2005" name="DNA Res.">
        <title>Complete genome sequence of the facultative anaerobic magnetotactic bacterium Magnetospirillum sp. strain AMB-1.</title>
        <authorList>
            <person name="Matsunaga T."/>
            <person name="Okamura Y."/>
            <person name="Fukuda Y."/>
            <person name="Wahyudi A.T."/>
            <person name="Murase Y."/>
            <person name="Takeyama H."/>
        </authorList>
    </citation>
    <scope>NUCLEOTIDE SEQUENCE [LARGE SCALE GENOMIC DNA]</scope>
    <source>
        <strain evidence="6">ATCC 700264 / AMB-1</strain>
    </source>
</reference>
<protein>
    <recommendedName>
        <fullName evidence="1">diguanylate cyclase</fullName>
        <ecNumber evidence="1">2.7.7.65</ecNumber>
    </recommendedName>
</protein>
<dbReference type="CDD" id="cd01949">
    <property type="entry name" value="GGDEF"/>
    <property type="match status" value="1"/>
</dbReference>
<accession>Q2W7A4</accession>
<name>Q2W7A4_PARM1</name>
<keyword evidence="3" id="KW-0812">Transmembrane</keyword>
<evidence type="ECO:0000313" key="5">
    <source>
        <dbReference type="EMBL" id="BAE50271.1"/>
    </source>
</evidence>
<gene>
    <name evidence="5" type="ordered locus">amb1467</name>
</gene>
<dbReference type="PANTHER" id="PTHR45138:SF9">
    <property type="entry name" value="DIGUANYLATE CYCLASE DGCM-RELATED"/>
    <property type="match status" value="1"/>
</dbReference>
<feature type="domain" description="GGDEF" evidence="4">
    <location>
        <begin position="492"/>
        <end position="625"/>
    </location>
</feature>
<dbReference type="Gene3D" id="3.30.70.270">
    <property type="match status" value="1"/>
</dbReference>
<dbReference type="AlphaFoldDB" id="Q2W7A4"/>
<keyword evidence="3" id="KW-1133">Transmembrane helix</keyword>
<dbReference type="EMBL" id="AP007255">
    <property type="protein sequence ID" value="BAE50271.1"/>
    <property type="molecule type" value="Genomic_DNA"/>
</dbReference>
<dbReference type="GO" id="GO:0052621">
    <property type="term" value="F:diguanylate cyclase activity"/>
    <property type="evidence" value="ECO:0007669"/>
    <property type="project" value="UniProtKB-EC"/>
</dbReference>
<dbReference type="PROSITE" id="PS50887">
    <property type="entry name" value="GGDEF"/>
    <property type="match status" value="1"/>
</dbReference>
<dbReference type="SUPFAM" id="SSF55073">
    <property type="entry name" value="Nucleotide cyclase"/>
    <property type="match status" value="1"/>
</dbReference>
<evidence type="ECO:0000259" key="4">
    <source>
        <dbReference type="PROSITE" id="PS50887"/>
    </source>
</evidence>
<comment type="catalytic activity">
    <reaction evidence="2">
        <text>2 GTP = 3',3'-c-di-GMP + 2 diphosphate</text>
        <dbReference type="Rhea" id="RHEA:24898"/>
        <dbReference type="ChEBI" id="CHEBI:33019"/>
        <dbReference type="ChEBI" id="CHEBI:37565"/>
        <dbReference type="ChEBI" id="CHEBI:58805"/>
        <dbReference type="EC" id="2.7.7.65"/>
    </reaction>
</comment>
<proteinExistence type="predicted"/>
<dbReference type="InterPro" id="IPR029787">
    <property type="entry name" value="Nucleotide_cyclase"/>
</dbReference>
<evidence type="ECO:0000256" key="1">
    <source>
        <dbReference type="ARBA" id="ARBA00012528"/>
    </source>
</evidence>
<dbReference type="Gene3D" id="3.30.450.290">
    <property type="match status" value="1"/>
</dbReference>
<dbReference type="Pfam" id="PF00990">
    <property type="entry name" value="GGDEF"/>
    <property type="match status" value="1"/>
</dbReference>
<evidence type="ECO:0000256" key="3">
    <source>
        <dbReference type="SAM" id="Phobius"/>
    </source>
</evidence>
<dbReference type="SMART" id="SM00267">
    <property type="entry name" value="GGDEF"/>
    <property type="match status" value="1"/>
</dbReference>
<evidence type="ECO:0000256" key="2">
    <source>
        <dbReference type="ARBA" id="ARBA00034247"/>
    </source>
</evidence>
<feature type="transmembrane region" description="Helical" evidence="3">
    <location>
        <begin position="187"/>
        <end position="209"/>
    </location>
</feature>
<keyword evidence="3" id="KW-0472">Membrane</keyword>
<evidence type="ECO:0000313" key="6">
    <source>
        <dbReference type="Proteomes" id="UP000007058"/>
    </source>
</evidence>
<dbReference type="EC" id="2.7.7.65" evidence="1"/>
<dbReference type="Proteomes" id="UP000007058">
    <property type="component" value="Chromosome"/>
</dbReference>
<dbReference type="HOGENOM" id="CLU_448291_0_0_5"/>
<feature type="transmembrane region" description="Helical" evidence="3">
    <location>
        <begin position="21"/>
        <end position="43"/>
    </location>
</feature>
<dbReference type="FunFam" id="3.30.70.270:FF:000001">
    <property type="entry name" value="Diguanylate cyclase domain protein"/>
    <property type="match status" value="1"/>
</dbReference>
<dbReference type="InterPro" id="IPR050469">
    <property type="entry name" value="Diguanylate_Cyclase"/>
</dbReference>
<dbReference type="PANTHER" id="PTHR45138">
    <property type="entry name" value="REGULATORY COMPONENTS OF SENSORY TRANSDUCTION SYSTEM"/>
    <property type="match status" value="1"/>
</dbReference>
<dbReference type="NCBIfam" id="TIGR00254">
    <property type="entry name" value="GGDEF"/>
    <property type="match status" value="1"/>
</dbReference>